<protein>
    <submittedName>
        <fullName evidence="7">V4R domain-containing protein</fullName>
    </submittedName>
</protein>
<dbReference type="SMART" id="SM00382">
    <property type="entry name" value="AAA"/>
    <property type="match status" value="1"/>
</dbReference>
<dbReference type="CDD" id="cd00009">
    <property type="entry name" value="AAA"/>
    <property type="match status" value="1"/>
</dbReference>
<dbReference type="Gene3D" id="3.40.50.300">
    <property type="entry name" value="P-loop containing nucleotide triphosphate hydrolases"/>
    <property type="match status" value="1"/>
</dbReference>
<dbReference type="Gene3D" id="1.10.8.60">
    <property type="match status" value="1"/>
</dbReference>
<dbReference type="InterPro" id="IPR025943">
    <property type="entry name" value="Sigma_54_int_dom_ATP-bd_2"/>
</dbReference>
<dbReference type="Pfam" id="PF06505">
    <property type="entry name" value="XylR_N"/>
    <property type="match status" value="1"/>
</dbReference>
<accession>A0A1H9K6K0</accession>
<dbReference type="InterPro" id="IPR027417">
    <property type="entry name" value="P-loop_NTPase"/>
</dbReference>
<evidence type="ECO:0000313" key="7">
    <source>
        <dbReference type="EMBL" id="SEQ94749.1"/>
    </source>
</evidence>
<dbReference type="Pfam" id="PF02830">
    <property type="entry name" value="V4R"/>
    <property type="match status" value="1"/>
</dbReference>
<keyword evidence="1" id="KW-0547">Nucleotide-binding</keyword>
<dbReference type="PROSITE" id="PS00676">
    <property type="entry name" value="SIGMA54_INTERACT_2"/>
    <property type="match status" value="1"/>
</dbReference>
<organism evidence="7 8">
    <name type="scientific">Amphritea atlantica</name>
    <dbReference type="NCBI Taxonomy" id="355243"/>
    <lineage>
        <taxon>Bacteria</taxon>
        <taxon>Pseudomonadati</taxon>
        <taxon>Pseudomonadota</taxon>
        <taxon>Gammaproteobacteria</taxon>
        <taxon>Oceanospirillales</taxon>
        <taxon>Oceanospirillaceae</taxon>
        <taxon>Amphritea</taxon>
    </lineage>
</organism>
<dbReference type="Pfam" id="PF02954">
    <property type="entry name" value="HTH_8"/>
    <property type="match status" value="1"/>
</dbReference>
<dbReference type="GO" id="GO:0006355">
    <property type="term" value="P:regulation of DNA-templated transcription"/>
    <property type="evidence" value="ECO:0007669"/>
    <property type="project" value="InterPro"/>
</dbReference>
<dbReference type="InterPro" id="IPR024096">
    <property type="entry name" value="NO_sig/Golgi_transp_ligand-bd"/>
</dbReference>
<dbReference type="InterPro" id="IPR002078">
    <property type="entry name" value="Sigma_54_int"/>
</dbReference>
<evidence type="ECO:0000313" key="8">
    <source>
        <dbReference type="Proteomes" id="UP000198749"/>
    </source>
</evidence>
<dbReference type="STRING" id="355243.SAMN03080615_03337"/>
<dbReference type="Gene3D" id="3.30.1380.20">
    <property type="entry name" value="Trafficking protein particle complex subunit 3"/>
    <property type="match status" value="1"/>
</dbReference>
<sequence length="563" mass="63065">MQNQELLEHFKIHEKLRFESDDGQIWLDKNRMLLFHSQVLEEIRKSLFDSLDPKQAQSILVRMGFTAGQQDAELALKLYGTDDNYDVFDIGPALHGLEGFVKSTITESEVDWEKGSFYGKVHCLNSIEAAIQLETSGRTHDPVCWILVGYASGYSSMFFKRYIVFKEVECVAKGDSKCVLVGKPVEAWGDDDYIDYFKQDPVKQQFRSIESELNSLRGAPSAKQPEQGELIGQSPEFVKAFTLLNQAANSPINVLLLGETGVGKELFARWLHQNSGRSDKAFIAINCGAIPNDLIEAELFGVKSGAYTGANASRPGRFESANGGTLFLDELGELSLSAQVKLLRVLQSGELERLGDNKTIKVDVRLIAATNMNLHEAIDQGRFRSDLYYRIATYPVEIPPLRSRKSDIPLLARSMVGKYAPLYSKSIEAISESALQALMDYDWPGNIRELQNIIERAVLLAPDHGTIERQHVVTGSNSQRTEALPTEYQVSPAGDIYEHLLEENLPLKEFEGRLIKAAMEKTKGNMTQAARLLGISRRQITYKIKCLEEQSSTQKNSDSERLK</sequence>
<feature type="domain" description="Sigma-54 factor interaction" evidence="6">
    <location>
        <begin position="230"/>
        <end position="459"/>
    </location>
</feature>
<dbReference type="GO" id="GO:0005524">
    <property type="term" value="F:ATP binding"/>
    <property type="evidence" value="ECO:0007669"/>
    <property type="project" value="UniProtKB-KW"/>
</dbReference>
<dbReference type="FunFam" id="3.40.50.300:FF:000006">
    <property type="entry name" value="DNA-binding transcriptional regulator NtrC"/>
    <property type="match status" value="1"/>
</dbReference>
<dbReference type="Proteomes" id="UP000198749">
    <property type="component" value="Unassembled WGS sequence"/>
</dbReference>
<dbReference type="InterPro" id="IPR025662">
    <property type="entry name" value="Sigma_54_int_dom_ATP-bd_1"/>
</dbReference>
<evidence type="ECO:0000256" key="3">
    <source>
        <dbReference type="ARBA" id="ARBA00023015"/>
    </source>
</evidence>
<dbReference type="InterPro" id="IPR010523">
    <property type="entry name" value="XylR_N"/>
</dbReference>
<dbReference type="GO" id="GO:0043565">
    <property type="term" value="F:sequence-specific DNA binding"/>
    <property type="evidence" value="ECO:0007669"/>
    <property type="project" value="InterPro"/>
</dbReference>
<keyword evidence="4" id="KW-0238">DNA-binding</keyword>
<dbReference type="Gene3D" id="1.10.10.60">
    <property type="entry name" value="Homeodomain-like"/>
    <property type="match status" value="1"/>
</dbReference>
<evidence type="ECO:0000256" key="4">
    <source>
        <dbReference type="ARBA" id="ARBA00023125"/>
    </source>
</evidence>
<evidence type="ECO:0000256" key="5">
    <source>
        <dbReference type="ARBA" id="ARBA00023163"/>
    </source>
</evidence>
<dbReference type="PROSITE" id="PS00688">
    <property type="entry name" value="SIGMA54_INTERACT_3"/>
    <property type="match status" value="1"/>
</dbReference>
<dbReference type="PROSITE" id="PS50045">
    <property type="entry name" value="SIGMA54_INTERACT_4"/>
    <property type="match status" value="1"/>
</dbReference>
<keyword evidence="2" id="KW-0067">ATP-binding</keyword>
<reference evidence="8" key="1">
    <citation type="submission" date="2016-10" db="EMBL/GenBank/DDBJ databases">
        <authorList>
            <person name="Varghese N."/>
            <person name="Submissions S."/>
        </authorList>
    </citation>
    <scope>NUCLEOTIDE SEQUENCE [LARGE SCALE GENOMIC DNA]</scope>
    <source>
        <strain evidence="8">DSM 18887</strain>
    </source>
</reference>
<dbReference type="InterPro" id="IPR058031">
    <property type="entry name" value="AAA_lid_NorR"/>
</dbReference>
<dbReference type="Pfam" id="PF25601">
    <property type="entry name" value="AAA_lid_14"/>
    <property type="match status" value="1"/>
</dbReference>
<name>A0A1H9K6K0_9GAMM</name>
<dbReference type="SUPFAM" id="SSF46689">
    <property type="entry name" value="Homeodomain-like"/>
    <property type="match status" value="1"/>
</dbReference>
<dbReference type="PROSITE" id="PS00675">
    <property type="entry name" value="SIGMA54_INTERACT_1"/>
    <property type="match status" value="1"/>
</dbReference>
<dbReference type="EMBL" id="FOGB01000012">
    <property type="protein sequence ID" value="SEQ94749.1"/>
    <property type="molecule type" value="Genomic_DNA"/>
</dbReference>
<dbReference type="InterPro" id="IPR004096">
    <property type="entry name" value="V4R"/>
</dbReference>
<dbReference type="InterPro" id="IPR025944">
    <property type="entry name" value="Sigma_54_int_dom_CS"/>
</dbReference>
<keyword evidence="5" id="KW-0804">Transcription</keyword>
<evidence type="ECO:0000256" key="2">
    <source>
        <dbReference type="ARBA" id="ARBA00022840"/>
    </source>
</evidence>
<dbReference type="SMART" id="SM00989">
    <property type="entry name" value="V4R"/>
    <property type="match status" value="1"/>
</dbReference>
<dbReference type="InterPro" id="IPR003593">
    <property type="entry name" value="AAA+_ATPase"/>
</dbReference>
<dbReference type="Pfam" id="PF00158">
    <property type="entry name" value="Sigma54_activat"/>
    <property type="match status" value="1"/>
</dbReference>
<dbReference type="InterPro" id="IPR002197">
    <property type="entry name" value="HTH_Fis"/>
</dbReference>
<dbReference type="SUPFAM" id="SSF111126">
    <property type="entry name" value="Ligand-binding domain in the NO signalling and Golgi transport"/>
    <property type="match status" value="1"/>
</dbReference>
<evidence type="ECO:0000256" key="1">
    <source>
        <dbReference type="ARBA" id="ARBA00022741"/>
    </source>
</evidence>
<proteinExistence type="predicted"/>
<dbReference type="RefSeq" id="WP_091360495.1">
    <property type="nucleotide sequence ID" value="NZ_AP025284.1"/>
</dbReference>
<dbReference type="SUPFAM" id="SSF52540">
    <property type="entry name" value="P-loop containing nucleoside triphosphate hydrolases"/>
    <property type="match status" value="1"/>
</dbReference>
<dbReference type="AlphaFoldDB" id="A0A1H9K6K0"/>
<keyword evidence="3" id="KW-0805">Transcription regulation</keyword>
<evidence type="ECO:0000259" key="6">
    <source>
        <dbReference type="PROSITE" id="PS50045"/>
    </source>
</evidence>
<gene>
    <name evidence="7" type="ORF">SAMN03080615_03337</name>
</gene>
<dbReference type="PANTHER" id="PTHR32071">
    <property type="entry name" value="TRANSCRIPTIONAL REGULATORY PROTEIN"/>
    <property type="match status" value="1"/>
</dbReference>
<keyword evidence="8" id="KW-1185">Reference proteome</keyword>
<dbReference type="InterPro" id="IPR009057">
    <property type="entry name" value="Homeodomain-like_sf"/>
</dbReference>
<dbReference type="OrthoDB" id="9804019at2"/>
<dbReference type="PRINTS" id="PR01590">
    <property type="entry name" value="HTHFIS"/>
</dbReference>